<sequence length="77" mass="8630">MSAEMLQAIDSILLPSMWVKGTTPEAMAVERQRQEEEEELCVQKAGQVKVLDWLQSNVNEDPTLASPYYGMDEVSSP</sequence>
<organism evidence="1 2">
    <name type="scientific">Athelia psychrophila</name>
    <dbReference type="NCBI Taxonomy" id="1759441"/>
    <lineage>
        <taxon>Eukaryota</taxon>
        <taxon>Fungi</taxon>
        <taxon>Dikarya</taxon>
        <taxon>Basidiomycota</taxon>
        <taxon>Agaricomycotina</taxon>
        <taxon>Agaricomycetes</taxon>
        <taxon>Agaricomycetidae</taxon>
        <taxon>Atheliales</taxon>
        <taxon>Atheliaceae</taxon>
        <taxon>Athelia</taxon>
    </lineage>
</organism>
<keyword evidence="2" id="KW-1185">Reference proteome</keyword>
<evidence type="ECO:0000313" key="2">
    <source>
        <dbReference type="Proteomes" id="UP000076532"/>
    </source>
</evidence>
<evidence type="ECO:0000313" key="1">
    <source>
        <dbReference type="EMBL" id="KZP03414.1"/>
    </source>
</evidence>
<dbReference type="EMBL" id="KV418076">
    <property type="protein sequence ID" value="KZP03414.1"/>
    <property type="molecule type" value="Genomic_DNA"/>
</dbReference>
<reference evidence="1 2" key="1">
    <citation type="journal article" date="2016" name="Mol. Biol. Evol.">
        <title>Comparative Genomics of Early-Diverging Mushroom-Forming Fungi Provides Insights into the Origins of Lignocellulose Decay Capabilities.</title>
        <authorList>
            <person name="Nagy L.G."/>
            <person name="Riley R."/>
            <person name="Tritt A."/>
            <person name="Adam C."/>
            <person name="Daum C."/>
            <person name="Floudas D."/>
            <person name="Sun H."/>
            <person name="Yadav J.S."/>
            <person name="Pangilinan J."/>
            <person name="Larsson K.H."/>
            <person name="Matsuura K."/>
            <person name="Barry K."/>
            <person name="Labutti K."/>
            <person name="Kuo R."/>
            <person name="Ohm R.A."/>
            <person name="Bhattacharya S.S."/>
            <person name="Shirouzu T."/>
            <person name="Yoshinaga Y."/>
            <person name="Martin F.M."/>
            <person name="Grigoriev I.V."/>
            <person name="Hibbett D.S."/>
        </authorList>
    </citation>
    <scope>NUCLEOTIDE SEQUENCE [LARGE SCALE GENOMIC DNA]</scope>
    <source>
        <strain evidence="1 2">CBS 109695</strain>
    </source>
</reference>
<protein>
    <submittedName>
        <fullName evidence="1">Uncharacterized protein</fullName>
    </submittedName>
</protein>
<dbReference type="AlphaFoldDB" id="A0A167TYN9"/>
<accession>A0A167TYN9</accession>
<gene>
    <name evidence="1" type="ORF">FIBSPDRAFT_969017</name>
</gene>
<name>A0A167TYN9_9AGAM</name>
<dbReference type="Proteomes" id="UP000076532">
    <property type="component" value="Unassembled WGS sequence"/>
</dbReference>
<proteinExistence type="predicted"/>